<dbReference type="InterPro" id="IPR039373">
    <property type="entry name" value="Peptidase_M28B"/>
</dbReference>
<dbReference type="Proteomes" id="UP001497453">
    <property type="component" value="Chromosome 2"/>
</dbReference>
<sequence length="849" mass="93846">MKALDSLSLGDVEQQANEKQQDAWAQPTLTQPATSRIRFNWRRGIAGVLVYLLSLLVFFPDVFRLGTEVDHSALWAFRLASSRSDDLASDVEKTERLFLSVIDSKRALETSRVYATHPHLASSEEDFEDAKVILKLFQDQFGISPLSELPVFPAGSPESRNSTLSINKLTSPTAWIDKYFPVMNTGVNATLQILNENGEPTWTADLVEDGDPADPEAAKYRNAIPTWHGLSGDGDVEGQLVYANYGTKEDFDKLVAAGIDFKGKIVLVRYFAVFRGLKIMAAQELGAAGVLIYTDPRDDGSVTVENGYLPYPAGPARNPTSVQRGSVQFLSIYPGDPTTPGYPAYENATRTDGENIPKIPSLPISWANAQRLLAEISDTEDARVLNGKTSKTKVRLVNRVDDHVMPIWNTMAVIPGHIKSETVLVGCHRDAWVMGAADPTSGTVTLTEVIYGLGTLVRSGWKPLRNIVIASWDAEEYGLVGSTEWGEDFAEWISNNVVAYLNVDVSVAGSAWNTGASPSLAHLIRKTAEDIPHPHDSERTLWDAKKDAGPFTGPADAEFMSAYESMQLKRATETGVPPLGSGSDFTVFLQHLGVASMDQGFSFTPTDAVYHYHSIYDSQHWQEVFADPDFERHVAVSKHLGLMALRLADAIILPLNTTQYALELEDYLNEVENLTSTSLKFSKLRHSIKKLQKASQKLDAEKIKAEKNFRKLLEKVSRRNQQGFFNFCLSTLKDGFFRIMNIFGLGIEEGGMVPVEKFIKAAKRVQKANSKLVAFERGFISEDGIKDREWYKHLGVAPGKWLGYGATTLPALAEAITFEKNSTLAAFEADRLSDLLDKLSHTLKELNAL</sequence>
<feature type="domain" description="PA" evidence="4">
    <location>
        <begin position="236"/>
        <end position="303"/>
    </location>
</feature>
<organism evidence="7 8">
    <name type="scientific">Somion occarium</name>
    <dbReference type="NCBI Taxonomy" id="3059160"/>
    <lineage>
        <taxon>Eukaryota</taxon>
        <taxon>Fungi</taxon>
        <taxon>Dikarya</taxon>
        <taxon>Basidiomycota</taxon>
        <taxon>Agaricomycotina</taxon>
        <taxon>Agaricomycetes</taxon>
        <taxon>Polyporales</taxon>
        <taxon>Cerrenaceae</taxon>
        <taxon>Somion</taxon>
    </lineage>
</organism>
<dbReference type="PANTHER" id="PTHR10404">
    <property type="entry name" value="N-ACETYLATED-ALPHA-LINKED ACIDIC DIPEPTIDASE"/>
    <property type="match status" value="1"/>
</dbReference>
<evidence type="ECO:0000256" key="3">
    <source>
        <dbReference type="SAM" id="Phobius"/>
    </source>
</evidence>
<dbReference type="SUPFAM" id="SSF47672">
    <property type="entry name" value="Transferrin receptor-like dimerisation domain"/>
    <property type="match status" value="1"/>
</dbReference>
<dbReference type="PANTHER" id="PTHR10404:SF46">
    <property type="entry name" value="VACUOLAR PROTEIN SORTING-ASSOCIATED PROTEIN 70"/>
    <property type="match status" value="1"/>
</dbReference>
<accession>A0ABP1CXN3</accession>
<dbReference type="SUPFAM" id="SSF53187">
    <property type="entry name" value="Zn-dependent exopeptidases"/>
    <property type="match status" value="1"/>
</dbReference>
<dbReference type="InterPro" id="IPR036757">
    <property type="entry name" value="TFR-like_dimer_dom_sf"/>
</dbReference>
<feature type="domain" description="Peptidase M28" evidence="6">
    <location>
        <begin position="409"/>
        <end position="557"/>
    </location>
</feature>
<feature type="transmembrane region" description="Helical" evidence="3">
    <location>
        <begin position="44"/>
        <end position="63"/>
    </location>
</feature>
<dbReference type="Pfam" id="PF04389">
    <property type="entry name" value="Peptidase_M28"/>
    <property type="match status" value="1"/>
</dbReference>
<gene>
    <name evidence="7" type="ORF">GFSPODELE1_LOCUS3134</name>
</gene>
<dbReference type="EMBL" id="OZ037945">
    <property type="protein sequence ID" value="CAL1700406.1"/>
    <property type="molecule type" value="Genomic_DNA"/>
</dbReference>
<evidence type="ECO:0008006" key="9">
    <source>
        <dbReference type="Google" id="ProtNLM"/>
    </source>
</evidence>
<dbReference type="InterPro" id="IPR046450">
    <property type="entry name" value="PA_dom_sf"/>
</dbReference>
<evidence type="ECO:0000256" key="1">
    <source>
        <dbReference type="ARBA" id="ARBA00005634"/>
    </source>
</evidence>
<feature type="domain" description="Transferrin receptor-like dimerisation" evidence="5">
    <location>
        <begin position="758"/>
        <end position="844"/>
    </location>
</feature>
<evidence type="ECO:0000259" key="6">
    <source>
        <dbReference type="Pfam" id="PF04389"/>
    </source>
</evidence>
<dbReference type="Gene3D" id="3.40.630.10">
    <property type="entry name" value="Zn peptidases"/>
    <property type="match status" value="1"/>
</dbReference>
<dbReference type="InterPro" id="IPR003137">
    <property type="entry name" value="PA_domain"/>
</dbReference>
<reference evidence="8" key="1">
    <citation type="submission" date="2024-04" db="EMBL/GenBank/DDBJ databases">
        <authorList>
            <person name="Shaw F."/>
            <person name="Minotto A."/>
        </authorList>
    </citation>
    <scope>NUCLEOTIDE SEQUENCE [LARGE SCALE GENOMIC DNA]</scope>
</reference>
<proteinExistence type="inferred from homology"/>
<comment type="similarity">
    <text evidence="1">Belongs to the peptidase M28 family. M28B subfamily.</text>
</comment>
<dbReference type="Pfam" id="PF02225">
    <property type="entry name" value="PA"/>
    <property type="match status" value="1"/>
</dbReference>
<keyword evidence="2" id="KW-0175">Coiled coil</keyword>
<keyword evidence="3" id="KW-1133">Transmembrane helix</keyword>
<evidence type="ECO:0000259" key="4">
    <source>
        <dbReference type="Pfam" id="PF02225"/>
    </source>
</evidence>
<protein>
    <recommendedName>
        <fullName evidence="9">Zn-dependent exopeptidase</fullName>
    </recommendedName>
</protein>
<feature type="coiled-coil region" evidence="2">
    <location>
        <begin position="681"/>
        <end position="715"/>
    </location>
</feature>
<keyword evidence="3" id="KW-0812">Transmembrane</keyword>
<name>A0ABP1CXN3_9APHY</name>
<keyword evidence="3" id="KW-0472">Membrane</keyword>
<dbReference type="Gene3D" id="1.20.930.40">
    <property type="entry name" value="Transferrin receptor-like, dimerisation domain"/>
    <property type="match status" value="1"/>
</dbReference>
<evidence type="ECO:0000259" key="5">
    <source>
        <dbReference type="Pfam" id="PF04253"/>
    </source>
</evidence>
<evidence type="ECO:0000256" key="2">
    <source>
        <dbReference type="SAM" id="Coils"/>
    </source>
</evidence>
<keyword evidence="8" id="KW-1185">Reference proteome</keyword>
<dbReference type="CDD" id="cd02121">
    <property type="entry name" value="PA_GCPII_like"/>
    <property type="match status" value="1"/>
</dbReference>
<dbReference type="InterPro" id="IPR007484">
    <property type="entry name" value="Peptidase_M28"/>
</dbReference>
<evidence type="ECO:0000313" key="7">
    <source>
        <dbReference type="EMBL" id="CAL1700406.1"/>
    </source>
</evidence>
<dbReference type="SUPFAM" id="SSF52025">
    <property type="entry name" value="PA domain"/>
    <property type="match status" value="1"/>
</dbReference>
<dbReference type="InterPro" id="IPR007365">
    <property type="entry name" value="TFR-like_dimer_dom"/>
</dbReference>
<dbReference type="CDD" id="cd08022">
    <property type="entry name" value="M28_PSMA_like"/>
    <property type="match status" value="1"/>
</dbReference>
<dbReference type="Pfam" id="PF04253">
    <property type="entry name" value="TFR_dimer"/>
    <property type="match status" value="1"/>
</dbReference>
<dbReference type="Gene3D" id="3.50.30.30">
    <property type="match status" value="1"/>
</dbReference>
<evidence type="ECO:0000313" key="8">
    <source>
        <dbReference type="Proteomes" id="UP001497453"/>
    </source>
</evidence>